<evidence type="ECO:0000313" key="3">
    <source>
        <dbReference type="Proteomes" id="UP001501638"/>
    </source>
</evidence>
<sequence length="88" mass="9528">MTVYDFLASLWRTLVPYLVGVVGVQLARLGIELDDASLTAALTAGFGTVYYALFRALEQHAGRGWGWFLGLARPPHYEASTATGPRGV</sequence>
<evidence type="ECO:0000313" key="2">
    <source>
        <dbReference type="EMBL" id="GAA2456866.1"/>
    </source>
</evidence>
<dbReference type="RefSeq" id="WP_344326631.1">
    <property type="nucleotide sequence ID" value="NZ_BAAASZ010000031.1"/>
</dbReference>
<name>A0ABP5XIB9_9ACTN</name>
<feature type="transmembrane region" description="Helical" evidence="1">
    <location>
        <begin position="36"/>
        <end position="54"/>
    </location>
</feature>
<keyword evidence="1" id="KW-1133">Transmembrane helix</keyword>
<reference evidence="3" key="1">
    <citation type="journal article" date="2019" name="Int. J. Syst. Evol. Microbiol.">
        <title>The Global Catalogue of Microorganisms (GCM) 10K type strain sequencing project: providing services to taxonomists for standard genome sequencing and annotation.</title>
        <authorList>
            <consortium name="The Broad Institute Genomics Platform"/>
            <consortium name="The Broad Institute Genome Sequencing Center for Infectious Disease"/>
            <person name="Wu L."/>
            <person name="Ma J."/>
        </authorList>
    </citation>
    <scope>NUCLEOTIDE SEQUENCE [LARGE SCALE GENOMIC DNA]</scope>
    <source>
        <strain evidence="3">JCM 6305</strain>
    </source>
</reference>
<comment type="caution">
    <text evidence="2">The sequence shown here is derived from an EMBL/GenBank/DDBJ whole genome shotgun (WGS) entry which is preliminary data.</text>
</comment>
<keyword evidence="1" id="KW-0472">Membrane</keyword>
<accession>A0ABP5XIB9</accession>
<organism evidence="2 3">
    <name type="scientific">Streptomyces macrosporus</name>
    <dbReference type="NCBI Taxonomy" id="44032"/>
    <lineage>
        <taxon>Bacteria</taxon>
        <taxon>Bacillati</taxon>
        <taxon>Actinomycetota</taxon>
        <taxon>Actinomycetes</taxon>
        <taxon>Kitasatosporales</taxon>
        <taxon>Streptomycetaceae</taxon>
        <taxon>Streptomyces</taxon>
    </lineage>
</organism>
<gene>
    <name evidence="2" type="ORF">GCM10010405_46130</name>
</gene>
<evidence type="ECO:0000256" key="1">
    <source>
        <dbReference type="SAM" id="Phobius"/>
    </source>
</evidence>
<dbReference type="EMBL" id="BAAASZ010000031">
    <property type="protein sequence ID" value="GAA2456866.1"/>
    <property type="molecule type" value="Genomic_DNA"/>
</dbReference>
<proteinExistence type="predicted"/>
<dbReference type="Proteomes" id="UP001501638">
    <property type="component" value="Unassembled WGS sequence"/>
</dbReference>
<keyword evidence="3" id="KW-1185">Reference proteome</keyword>
<keyword evidence="1" id="KW-0812">Transmembrane</keyword>
<protein>
    <submittedName>
        <fullName evidence="2">Uncharacterized protein</fullName>
    </submittedName>
</protein>